<feature type="transmembrane region" description="Helical" evidence="8">
    <location>
        <begin position="480"/>
        <end position="503"/>
    </location>
</feature>
<feature type="transmembrane region" description="Helical" evidence="8">
    <location>
        <begin position="417"/>
        <end position="439"/>
    </location>
</feature>
<dbReference type="GO" id="GO:0005886">
    <property type="term" value="C:plasma membrane"/>
    <property type="evidence" value="ECO:0007669"/>
    <property type="project" value="UniProtKB-SubCell"/>
</dbReference>
<comment type="caution">
    <text evidence="11">The sequence shown here is derived from an EMBL/GenBank/DDBJ whole genome shotgun (WGS) entry which is preliminary data.</text>
</comment>
<feature type="domain" description="Major facilitator superfamily (MFS) profile" evidence="9">
    <location>
        <begin position="25"/>
        <end position="511"/>
    </location>
</feature>
<keyword evidence="5 8" id="KW-0812">Transmembrane</keyword>
<keyword evidence="6 8" id="KW-1133">Transmembrane helix</keyword>
<dbReference type="Gene3D" id="1.20.1250.20">
    <property type="entry name" value="MFS general substrate transporter like domains"/>
    <property type="match status" value="1"/>
</dbReference>
<gene>
    <name evidence="11" type="ORF">E3O11_05985</name>
    <name evidence="10" type="ORF">SAMN05216274_102184</name>
</gene>
<feature type="transmembrane region" description="Helical" evidence="8">
    <location>
        <begin position="116"/>
        <end position="137"/>
    </location>
</feature>
<feature type="transmembrane region" description="Helical" evidence="8">
    <location>
        <begin position="91"/>
        <end position="110"/>
    </location>
</feature>
<dbReference type="Proteomes" id="UP000199681">
    <property type="component" value="Unassembled WGS sequence"/>
</dbReference>
<comment type="similarity">
    <text evidence="2">Belongs to the major facilitator superfamily. TCR/Tet family.</text>
</comment>
<dbReference type="Pfam" id="PF07690">
    <property type="entry name" value="MFS_1"/>
    <property type="match status" value="1"/>
</dbReference>
<feature type="transmembrane region" description="Helical" evidence="8">
    <location>
        <begin position="179"/>
        <end position="199"/>
    </location>
</feature>
<organism evidence="11 13">
    <name type="scientific">Cryobacterium levicorallinum</name>
    <dbReference type="NCBI Taxonomy" id="995038"/>
    <lineage>
        <taxon>Bacteria</taxon>
        <taxon>Bacillati</taxon>
        <taxon>Actinomycetota</taxon>
        <taxon>Actinomycetes</taxon>
        <taxon>Micrococcales</taxon>
        <taxon>Microbacteriaceae</taxon>
        <taxon>Cryobacterium</taxon>
    </lineage>
</organism>
<dbReference type="CDD" id="cd17502">
    <property type="entry name" value="MFS_Azr1_MDR_like"/>
    <property type="match status" value="1"/>
</dbReference>
<evidence type="ECO:0000256" key="5">
    <source>
        <dbReference type="ARBA" id="ARBA00022692"/>
    </source>
</evidence>
<evidence type="ECO:0000313" key="10">
    <source>
        <dbReference type="EMBL" id="SFH26646.1"/>
    </source>
</evidence>
<proteinExistence type="inferred from homology"/>
<feature type="transmembrane region" description="Helical" evidence="8">
    <location>
        <begin position="242"/>
        <end position="261"/>
    </location>
</feature>
<dbReference type="InterPro" id="IPR036259">
    <property type="entry name" value="MFS_trans_sf"/>
</dbReference>
<evidence type="ECO:0000256" key="2">
    <source>
        <dbReference type="ARBA" id="ARBA00007520"/>
    </source>
</evidence>
<reference evidence="11 13" key="2">
    <citation type="submission" date="2019-03" db="EMBL/GenBank/DDBJ databases">
        <title>Genomics of glacier-inhabiting Cryobacterium strains.</title>
        <authorList>
            <person name="Liu Q."/>
            <person name="Xin Y.-H."/>
        </authorList>
    </citation>
    <scope>NUCLEOTIDE SEQUENCE [LARGE SCALE GENOMIC DNA]</scope>
    <source>
        <strain evidence="11 13">Hh34</strain>
    </source>
</reference>
<evidence type="ECO:0000313" key="13">
    <source>
        <dbReference type="Proteomes" id="UP000297963"/>
    </source>
</evidence>
<dbReference type="PROSITE" id="PS50850">
    <property type="entry name" value="MFS"/>
    <property type="match status" value="1"/>
</dbReference>
<dbReference type="PANTHER" id="PTHR23501:SF197">
    <property type="entry name" value="COMD"/>
    <property type="match status" value="1"/>
</dbReference>
<evidence type="ECO:0000256" key="4">
    <source>
        <dbReference type="ARBA" id="ARBA00022475"/>
    </source>
</evidence>
<dbReference type="RefSeq" id="WP_134495436.1">
    <property type="nucleotide sequence ID" value="NZ_BKAC01000008.1"/>
</dbReference>
<comment type="subcellular location">
    <subcellularLocation>
        <location evidence="1">Cell membrane</location>
        <topology evidence="1">Multi-pass membrane protein</topology>
    </subcellularLocation>
</comment>
<dbReference type="PANTHER" id="PTHR23501">
    <property type="entry name" value="MAJOR FACILITATOR SUPERFAMILY"/>
    <property type="match status" value="1"/>
</dbReference>
<reference evidence="10 12" key="1">
    <citation type="submission" date="2016-10" db="EMBL/GenBank/DDBJ databases">
        <authorList>
            <person name="Varghese N."/>
            <person name="Submissions S."/>
        </authorList>
    </citation>
    <scope>NUCLEOTIDE SEQUENCE [LARGE SCALE GENOMIC DNA]</scope>
    <source>
        <strain evidence="10 12">GMCC 1.11211</strain>
    </source>
</reference>
<dbReference type="EMBL" id="SOFE01000011">
    <property type="protein sequence ID" value="TFB86045.1"/>
    <property type="molecule type" value="Genomic_DNA"/>
</dbReference>
<keyword evidence="3" id="KW-0813">Transport</keyword>
<feature type="transmembrane region" description="Helical" evidence="8">
    <location>
        <begin position="317"/>
        <end position="339"/>
    </location>
</feature>
<dbReference type="EMBL" id="FOPW01000002">
    <property type="protein sequence ID" value="SFH26646.1"/>
    <property type="molecule type" value="Genomic_DNA"/>
</dbReference>
<evidence type="ECO:0000313" key="11">
    <source>
        <dbReference type="EMBL" id="TFB86045.1"/>
    </source>
</evidence>
<keyword evidence="7 8" id="KW-0472">Membrane</keyword>
<dbReference type="Gene3D" id="1.20.1720.10">
    <property type="entry name" value="Multidrug resistance protein D"/>
    <property type="match status" value="1"/>
</dbReference>
<evidence type="ECO:0000256" key="3">
    <source>
        <dbReference type="ARBA" id="ARBA00022448"/>
    </source>
</evidence>
<dbReference type="GO" id="GO:0022857">
    <property type="term" value="F:transmembrane transporter activity"/>
    <property type="evidence" value="ECO:0007669"/>
    <property type="project" value="InterPro"/>
</dbReference>
<feature type="transmembrane region" description="Helical" evidence="8">
    <location>
        <begin position="371"/>
        <end position="396"/>
    </location>
</feature>
<name>A0A1I2YNP7_9MICO</name>
<dbReference type="InterPro" id="IPR011701">
    <property type="entry name" value="MFS"/>
</dbReference>
<dbReference type="Proteomes" id="UP000297963">
    <property type="component" value="Unassembled WGS sequence"/>
</dbReference>
<feature type="transmembrane region" description="Helical" evidence="8">
    <location>
        <begin position="282"/>
        <end position="305"/>
    </location>
</feature>
<evidence type="ECO:0000256" key="8">
    <source>
        <dbReference type="SAM" id="Phobius"/>
    </source>
</evidence>
<feature type="transmembrane region" description="Helical" evidence="8">
    <location>
        <begin position="21"/>
        <end position="40"/>
    </location>
</feature>
<evidence type="ECO:0000256" key="1">
    <source>
        <dbReference type="ARBA" id="ARBA00004651"/>
    </source>
</evidence>
<evidence type="ECO:0000313" key="12">
    <source>
        <dbReference type="Proteomes" id="UP000199681"/>
    </source>
</evidence>
<accession>A0A1I2YNP7</accession>
<feature type="transmembrane region" description="Helical" evidence="8">
    <location>
        <begin position="346"/>
        <end position="365"/>
    </location>
</feature>
<protein>
    <submittedName>
        <fullName evidence="10">Drug resistance transporter, EmrB/QacA subfamily</fullName>
    </submittedName>
    <submittedName>
        <fullName evidence="11">MFS transporter</fullName>
    </submittedName>
</protein>
<dbReference type="InterPro" id="IPR020846">
    <property type="entry name" value="MFS_dom"/>
</dbReference>
<feature type="transmembrane region" description="Helical" evidence="8">
    <location>
        <begin position="149"/>
        <end position="167"/>
    </location>
</feature>
<feature type="transmembrane region" description="Helical" evidence="8">
    <location>
        <begin position="60"/>
        <end position="79"/>
    </location>
</feature>
<feature type="transmembrane region" description="Helical" evidence="8">
    <location>
        <begin position="211"/>
        <end position="230"/>
    </location>
</feature>
<sequence>MARASRTAREPAPDGSMTHRQVLEALSGLLLGMFVSILANTVVSTSLPLILSDLKGSQSAYTWVVTATLLATTVSTPIWGKVADLFNRKLLIQLALAVFVIGSALAGFSQDAGTLIAFRVLQGLGAGGLVALSQIIMADIISPRERGRYAGLFGAVMALGTIGGPLLGGVVTDAFGWRWNFFIALPVAIVAIVLLQRTLHLPARPKRVVRMDYLGAALITSSISLLLIWVTLAGSQFEWLSMTSWVMAIGAVLLLVAAVIVEMRATEPIIPLSLFRSRTFTFATVASLAVGVSLFGTSVFLSQYMQLARGATPTESGLLTIPMMGGLLISSTLFGTVISRRGTWKSIMVSGSVLMLVGTTLLGTLDVYTSLVFVGVYMFTLGAGLGMVMQNLVLVVQNTIEVRHLGVATSSVTFFRSLGGAVGVSVMGSILGSVVATQISSRVGNLSPANQADAGRLLGDGVIPQVNLLPDVLRIIVETAYGSGVGLIFLVSAPLVLVTLLMVSLLPNHPLGTETGIDRVRSATVESTPAPKSTRLRETETVEDIVIDVSAASAGLLPVGRAHDTQSIRIVQPASDKTRTTRDE</sequence>
<keyword evidence="12" id="KW-1185">Reference proteome</keyword>
<dbReference type="AlphaFoldDB" id="A0A1I2YNP7"/>
<dbReference type="FunFam" id="1.20.1720.10:FF:000004">
    <property type="entry name" value="EmrB/QacA family drug resistance transporter"/>
    <property type="match status" value="1"/>
</dbReference>
<dbReference type="SUPFAM" id="SSF103473">
    <property type="entry name" value="MFS general substrate transporter"/>
    <property type="match status" value="1"/>
</dbReference>
<keyword evidence="4" id="KW-1003">Cell membrane</keyword>
<evidence type="ECO:0000256" key="6">
    <source>
        <dbReference type="ARBA" id="ARBA00022989"/>
    </source>
</evidence>
<dbReference type="PRINTS" id="PR01036">
    <property type="entry name" value="TCRTETB"/>
</dbReference>
<evidence type="ECO:0000259" key="9">
    <source>
        <dbReference type="PROSITE" id="PS50850"/>
    </source>
</evidence>
<evidence type="ECO:0000256" key="7">
    <source>
        <dbReference type="ARBA" id="ARBA00023136"/>
    </source>
</evidence>